<reference evidence="3 4" key="1">
    <citation type="submission" date="2024-04" db="EMBL/GenBank/DDBJ databases">
        <title>Novel genus in family Flammeovirgaceae.</title>
        <authorList>
            <person name="Nguyen T.H."/>
            <person name="Vuong T.Q."/>
            <person name="Le H."/>
            <person name="Kim S.-G."/>
        </authorList>
    </citation>
    <scope>NUCLEOTIDE SEQUENCE [LARGE SCALE GENOMIC DNA]</scope>
    <source>
        <strain evidence="3 4">JCM 23209</strain>
    </source>
</reference>
<dbReference type="RefSeq" id="WP_346821507.1">
    <property type="nucleotide sequence ID" value="NZ_JBDKWZ010000006.1"/>
</dbReference>
<evidence type="ECO:0000259" key="2">
    <source>
        <dbReference type="Pfam" id="PF13369"/>
    </source>
</evidence>
<keyword evidence="4" id="KW-1185">Reference proteome</keyword>
<name>A0AAW9S8F1_9BACT</name>
<organism evidence="3 4">
    <name type="scientific">Rapidithrix thailandica</name>
    <dbReference type="NCBI Taxonomy" id="413964"/>
    <lineage>
        <taxon>Bacteria</taxon>
        <taxon>Pseudomonadati</taxon>
        <taxon>Bacteroidota</taxon>
        <taxon>Cytophagia</taxon>
        <taxon>Cytophagales</taxon>
        <taxon>Flammeovirgaceae</taxon>
        <taxon>Rapidithrix</taxon>
    </lineage>
</organism>
<sequence>MIKESEIKALVALLDDSDSEIVAHVESKLLSLGDPVIPLLEDAWEKQGDPAVQQRLEDIIHNLQLSTLVNRLRQWHEKGGVNLLKGMWVITTYLYPTITYQDLKKEVDQLYYEAWLDFRYDMQPFDQVKMLNSIFYGKLKFKPDTKNFHSPSNSMINRVIETRKGNPISLCTVYMMIANKLKLPIYGVNLPNLFILTYKNDYTHFYINVFNKGLVFSKADIDNYIANLNMQPVESYYEPCSHIDIIRRVINNLIVSFTKTGNKQKVEELKKLLEVLR</sequence>
<dbReference type="Pfam" id="PF13369">
    <property type="entry name" value="Transglut_core2"/>
    <property type="match status" value="1"/>
</dbReference>
<evidence type="ECO:0000313" key="4">
    <source>
        <dbReference type="Proteomes" id="UP001403385"/>
    </source>
</evidence>
<comment type="similarity">
    <text evidence="1">Belongs to the UPF0162 family.</text>
</comment>
<dbReference type="AlphaFoldDB" id="A0AAW9S8F1"/>
<dbReference type="PANTHER" id="PTHR31350">
    <property type="entry name" value="SI:DKEY-261L7.2"/>
    <property type="match status" value="1"/>
</dbReference>
<accession>A0AAW9S8F1</accession>
<protein>
    <submittedName>
        <fullName evidence="3">Transglutaminase-like domain-containing protein</fullName>
    </submittedName>
</protein>
<dbReference type="EMBL" id="JBDKWZ010000006">
    <property type="protein sequence ID" value="MEN7548730.1"/>
    <property type="molecule type" value="Genomic_DNA"/>
</dbReference>
<dbReference type="InterPro" id="IPR032698">
    <property type="entry name" value="SirB1_N"/>
</dbReference>
<dbReference type="PANTHER" id="PTHR31350:SF21">
    <property type="entry name" value="F-BOX ONLY PROTEIN 21"/>
    <property type="match status" value="1"/>
</dbReference>
<evidence type="ECO:0000256" key="1">
    <source>
        <dbReference type="ARBA" id="ARBA00007100"/>
    </source>
</evidence>
<evidence type="ECO:0000313" key="3">
    <source>
        <dbReference type="EMBL" id="MEN7548730.1"/>
    </source>
</evidence>
<comment type="caution">
    <text evidence="3">The sequence shown here is derived from an EMBL/GenBank/DDBJ whole genome shotgun (WGS) entry which is preliminary data.</text>
</comment>
<proteinExistence type="inferred from homology"/>
<dbReference type="Proteomes" id="UP001403385">
    <property type="component" value="Unassembled WGS sequence"/>
</dbReference>
<gene>
    <name evidence="3" type="ORF">AAG747_12470</name>
</gene>
<feature type="domain" description="Protein SirB1 N-terminal" evidence="2">
    <location>
        <begin position="102"/>
        <end position="251"/>
    </location>
</feature>